<dbReference type="Pfam" id="PF00583">
    <property type="entry name" value="Acetyltransf_1"/>
    <property type="match status" value="1"/>
</dbReference>
<keyword evidence="1 4" id="KW-0808">Transferase</keyword>
<dbReference type="InterPro" id="IPR000182">
    <property type="entry name" value="GNAT_dom"/>
</dbReference>
<keyword evidence="2" id="KW-0012">Acyltransferase</keyword>
<protein>
    <submittedName>
        <fullName evidence="4">GNAT family N-acetyltransferase</fullName>
    </submittedName>
</protein>
<evidence type="ECO:0000313" key="4">
    <source>
        <dbReference type="EMBL" id="NNG36091.1"/>
    </source>
</evidence>
<accession>A0A849AAE7</accession>
<evidence type="ECO:0000313" key="5">
    <source>
        <dbReference type="Proteomes" id="UP000562984"/>
    </source>
</evidence>
<dbReference type="Gene3D" id="3.40.630.30">
    <property type="match status" value="1"/>
</dbReference>
<evidence type="ECO:0000256" key="2">
    <source>
        <dbReference type="ARBA" id="ARBA00023315"/>
    </source>
</evidence>
<dbReference type="SUPFAM" id="SSF55729">
    <property type="entry name" value="Acyl-CoA N-acyltransferases (Nat)"/>
    <property type="match status" value="1"/>
</dbReference>
<proteinExistence type="predicted"/>
<comment type="caution">
    <text evidence="4">The sequence shown here is derived from an EMBL/GenBank/DDBJ whole genome shotgun (WGS) entry which is preliminary data.</text>
</comment>
<feature type="domain" description="N-acetyltransferase" evidence="3">
    <location>
        <begin position="18"/>
        <end position="159"/>
    </location>
</feature>
<organism evidence="4 5">
    <name type="scientific">Nakamurella aerolata</name>
    <dbReference type="NCBI Taxonomy" id="1656892"/>
    <lineage>
        <taxon>Bacteria</taxon>
        <taxon>Bacillati</taxon>
        <taxon>Actinomycetota</taxon>
        <taxon>Actinomycetes</taxon>
        <taxon>Nakamurellales</taxon>
        <taxon>Nakamurellaceae</taxon>
        <taxon>Nakamurella</taxon>
    </lineage>
</organism>
<name>A0A849AAE7_9ACTN</name>
<reference evidence="4 5" key="1">
    <citation type="submission" date="2020-05" db="EMBL/GenBank/DDBJ databases">
        <title>Nakamurella sp. DB0629 isolated from air conditioner.</title>
        <authorList>
            <person name="Kim D.H."/>
            <person name="Kim D.-U."/>
        </authorList>
    </citation>
    <scope>NUCLEOTIDE SEQUENCE [LARGE SCALE GENOMIC DNA]</scope>
    <source>
        <strain evidence="4 5">DB0629</strain>
    </source>
</reference>
<dbReference type="RefSeq" id="WP_171199782.1">
    <property type="nucleotide sequence ID" value="NZ_JABEND010000005.1"/>
</dbReference>
<gene>
    <name evidence="4" type="ORF">HKD39_10260</name>
</gene>
<dbReference type="Proteomes" id="UP000562984">
    <property type="component" value="Unassembled WGS sequence"/>
</dbReference>
<dbReference type="AlphaFoldDB" id="A0A849AAE7"/>
<dbReference type="GO" id="GO:0016747">
    <property type="term" value="F:acyltransferase activity, transferring groups other than amino-acyl groups"/>
    <property type="evidence" value="ECO:0007669"/>
    <property type="project" value="InterPro"/>
</dbReference>
<keyword evidence="5" id="KW-1185">Reference proteome</keyword>
<dbReference type="InterPro" id="IPR016181">
    <property type="entry name" value="Acyl_CoA_acyltransferase"/>
</dbReference>
<dbReference type="InterPro" id="IPR050832">
    <property type="entry name" value="Bact_Acetyltransf"/>
</dbReference>
<evidence type="ECO:0000259" key="3">
    <source>
        <dbReference type="PROSITE" id="PS51186"/>
    </source>
</evidence>
<sequence>MTAPSAELRIDLDDPLRADVLGLLTEHLADMHATSPACSVHALQPEALVGDGMVFLSARRAGVLLGIGALKRLSADHGELKSMRTTAAARGQGVAAAVLTRLLAQAAAAGMTRVSLETGAQDYFGAARRLYRRAGFVECAPFGDYRPDPNSVFFTRPVG</sequence>
<dbReference type="EMBL" id="JABEND010000005">
    <property type="protein sequence ID" value="NNG36091.1"/>
    <property type="molecule type" value="Genomic_DNA"/>
</dbReference>
<dbReference type="PANTHER" id="PTHR43877">
    <property type="entry name" value="AMINOALKYLPHOSPHONATE N-ACETYLTRANSFERASE-RELATED-RELATED"/>
    <property type="match status" value="1"/>
</dbReference>
<dbReference type="PROSITE" id="PS51186">
    <property type="entry name" value="GNAT"/>
    <property type="match status" value="1"/>
</dbReference>
<dbReference type="CDD" id="cd04301">
    <property type="entry name" value="NAT_SF"/>
    <property type="match status" value="1"/>
</dbReference>
<dbReference type="PANTHER" id="PTHR43877:SF5">
    <property type="entry name" value="BLL8307 PROTEIN"/>
    <property type="match status" value="1"/>
</dbReference>
<evidence type="ECO:0000256" key="1">
    <source>
        <dbReference type="ARBA" id="ARBA00022679"/>
    </source>
</evidence>